<dbReference type="SUPFAM" id="SSF140741">
    <property type="entry name" value="RUN domain-like"/>
    <property type="match status" value="1"/>
</dbReference>
<dbReference type="InterPro" id="IPR037213">
    <property type="entry name" value="Run_dom_sf"/>
</dbReference>
<dbReference type="AlphaFoldDB" id="A0A0P5T7E3"/>
<dbReference type="InterPro" id="IPR047343">
    <property type="entry name" value="RUSC1_2"/>
</dbReference>
<sequence>MEQAECLDDVIARGERWDPLGSAEPDKDANSSDLEDQDYWHSFASYDSEKLRLLEEEQEQLNSSLMALTSHFAQVQFRLKQIVDAEPETKETLLRDLEEFAFRGIPDFQKTFCCVEEGKNSEEDHATKMESHRVKQQDLIEQLKQQLEDLERYAYETGEAGLPQNLIVERQKIIIDQMKNKLQFNVDDLDKYTVEELRQQVDQAIGQLVNPLKIKEQLVTQLKTQVTDLERFIEFLQGPAQSKCQCSGTPKPATGSKFARVSRGDRASNSSSPEPLQLNEKREKVVQTLRRMAHLMQIYVVSHFGCGIGTRFPREMPSKDKNQKLREGLNRLDQAVLEVMRTASTKIRKDQTLSWEPDNQISVVKAVRKGFCSALRDLLVHGFLQPNTTSSLVPFLSCAAPRPSTSSVASTISHPWQLFVAFYRTKDGQAVMTNPQRSLAQSFSLEIQGGTSKQSLLMAIGNIIAMHRPYKRGPEAHFKAFLSSALNARKIVPWLRIILRSPALLDEFYEPWAHVVQPDFDEIWRILEPLQSVEFQLPEDLSIRSLRNIFDAF</sequence>
<dbReference type="Gene3D" id="1.20.58.900">
    <property type="match status" value="1"/>
</dbReference>
<proteinExistence type="predicted"/>
<dbReference type="EMBL" id="LRGB01003375">
    <property type="protein sequence ID" value="KZS02975.1"/>
    <property type="molecule type" value="Genomic_DNA"/>
</dbReference>
<gene>
    <name evidence="1" type="ORF">APZ42_034393</name>
</gene>
<accession>A0A0P5T7E3</accession>
<protein>
    <submittedName>
        <fullName evidence="1">RUN domain-containing protein 1</fullName>
    </submittedName>
</protein>
<evidence type="ECO:0000313" key="2">
    <source>
        <dbReference type="Proteomes" id="UP000076858"/>
    </source>
</evidence>
<evidence type="ECO:0000313" key="1">
    <source>
        <dbReference type="EMBL" id="KZS02975.1"/>
    </source>
</evidence>
<dbReference type="PANTHER" id="PTHR15591:SF19">
    <property type="entry name" value="RUN DOMAIN-CONTAINING PROTEIN 1 ISOFORM X1"/>
    <property type="match status" value="1"/>
</dbReference>
<dbReference type="PANTHER" id="PTHR15591">
    <property type="entry name" value="RUN AND SH3 DOMAIN CONTAINING"/>
    <property type="match status" value="1"/>
</dbReference>
<keyword evidence="2" id="KW-1185">Reference proteome</keyword>
<dbReference type="InterPro" id="IPR004012">
    <property type="entry name" value="Run_dom"/>
</dbReference>
<dbReference type="CDD" id="cd17683">
    <property type="entry name" value="RUN_RUNDC1"/>
    <property type="match status" value="1"/>
</dbReference>
<dbReference type="OrthoDB" id="10068328at2759"/>
<name>A0A0P5T7E3_9CRUS</name>
<reference evidence="1 2" key="1">
    <citation type="submission" date="2016-03" db="EMBL/GenBank/DDBJ databases">
        <title>EvidentialGene: Evidence-directed Construction of Genes on Genomes.</title>
        <authorList>
            <person name="Gilbert D.G."/>
            <person name="Choi J.-H."/>
            <person name="Mockaitis K."/>
            <person name="Colbourne J."/>
            <person name="Pfrender M."/>
        </authorList>
    </citation>
    <scope>NUCLEOTIDE SEQUENCE [LARGE SCALE GENOMIC DNA]</scope>
    <source>
        <strain evidence="1 2">Xinb3</strain>
        <tissue evidence="1">Complete organism</tissue>
    </source>
</reference>
<dbReference type="SMART" id="SM00593">
    <property type="entry name" value="RUN"/>
    <property type="match status" value="1"/>
</dbReference>
<organism evidence="1 2">
    <name type="scientific">Daphnia magna</name>
    <dbReference type="NCBI Taxonomy" id="35525"/>
    <lineage>
        <taxon>Eukaryota</taxon>
        <taxon>Metazoa</taxon>
        <taxon>Ecdysozoa</taxon>
        <taxon>Arthropoda</taxon>
        <taxon>Crustacea</taxon>
        <taxon>Branchiopoda</taxon>
        <taxon>Diplostraca</taxon>
        <taxon>Cladocera</taxon>
        <taxon>Anomopoda</taxon>
        <taxon>Daphniidae</taxon>
        <taxon>Daphnia</taxon>
    </lineage>
</organism>
<dbReference type="PROSITE" id="PS50826">
    <property type="entry name" value="RUN"/>
    <property type="match status" value="1"/>
</dbReference>
<dbReference type="Proteomes" id="UP000076858">
    <property type="component" value="Unassembled WGS sequence"/>
</dbReference>
<dbReference type="Pfam" id="PF26030">
    <property type="entry name" value="RUNDC1"/>
    <property type="match status" value="1"/>
</dbReference>
<dbReference type="Pfam" id="PF02759">
    <property type="entry name" value="RUN"/>
    <property type="match status" value="1"/>
</dbReference>
<comment type="caution">
    <text evidence="1">The sequence shown here is derived from an EMBL/GenBank/DDBJ whole genome shotgun (WGS) entry which is preliminary data.</text>
</comment>
<dbReference type="STRING" id="35525.A0A0P5T7E3"/>
<dbReference type="InterPro" id="IPR058732">
    <property type="entry name" value="RUNDC1_M"/>
</dbReference>